<proteinExistence type="predicted"/>
<dbReference type="GO" id="GO:0008270">
    <property type="term" value="F:zinc ion binding"/>
    <property type="evidence" value="ECO:0007669"/>
    <property type="project" value="UniProtKB-KW"/>
</dbReference>
<keyword evidence="2" id="KW-1133">Transmembrane helix</keyword>
<dbReference type="PROSITE" id="PS50089">
    <property type="entry name" value="ZF_RING_2"/>
    <property type="match status" value="1"/>
</dbReference>
<organism evidence="4 5">
    <name type="scientific">Eragrostis curvula</name>
    <name type="common">weeping love grass</name>
    <dbReference type="NCBI Taxonomy" id="38414"/>
    <lineage>
        <taxon>Eukaryota</taxon>
        <taxon>Viridiplantae</taxon>
        <taxon>Streptophyta</taxon>
        <taxon>Embryophyta</taxon>
        <taxon>Tracheophyta</taxon>
        <taxon>Spermatophyta</taxon>
        <taxon>Magnoliopsida</taxon>
        <taxon>Liliopsida</taxon>
        <taxon>Poales</taxon>
        <taxon>Poaceae</taxon>
        <taxon>PACMAD clade</taxon>
        <taxon>Chloridoideae</taxon>
        <taxon>Eragrostideae</taxon>
        <taxon>Eragrostidinae</taxon>
        <taxon>Eragrostis</taxon>
    </lineage>
</organism>
<dbReference type="PANTHER" id="PTHR22938:SF15">
    <property type="entry name" value="OS01G0568000 PROTEIN"/>
    <property type="match status" value="1"/>
</dbReference>
<dbReference type="OrthoDB" id="663895at2759"/>
<keyword evidence="1" id="KW-0863">Zinc-finger</keyword>
<dbReference type="GO" id="GO:0043022">
    <property type="term" value="F:ribosome binding"/>
    <property type="evidence" value="ECO:0007669"/>
    <property type="project" value="TreeGrafter"/>
</dbReference>
<dbReference type="InterPro" id="IPR044288">
    <property type="entry name" value="ZNF598/HEL2"/>
</dbReference>
<reference evidence="4 5" key="1">
    <citation type="journal article" date="2019" name="Sci. Rep.">
        <title>A high-quality genome of Eragrostis curvula grass provides insights into Poaceae evolution and supports new strategies to enhance forage quality.</title>
        <authorList>
            <person name="Carballo J."/>
            <person name="Santos B.A.C.M."/>
            <person name="Zappacosta D."/>
            <person name="Garbus I."/>
            <person name="Selva J.P."/>
            <person name="Gallo C.A."/>
            <person name="Diaz A."/>
            <person name="Albertini E."/>
            <person name="Caccamo M."/>
            <person name="Echenique V."/>
        </authorList>
    </citation>
    <scope>NUCLEOTIDE SEQUENCE [LARGE SCALE GENOMIC DNA]</scope>
    <source>
        <strain evidence="5">cv. Victoria</strain>
        <tissue evidence="4">Leaf</tissue>
    </source>
</reference>
<evidence type="ECO:0000259" key="3">
    <source>
        <dbReference type="PROSITE" id="PS50089"/>
    </source>
</evidence>
<keyword evidence="2" id="KW-0812">Transmembrane</keyword>
<feature type="transmembrane region" description="Helical" evidence="2">
    <location>
        <begin position="188"/>
        <end position="212"/>
    </location>
</feature>
<keyword evidence="2" id="KW-0472">Membrane</keyword>
<dbReference type="InterPro" id="IPR013083">
    <property type="entry name" value="Znf_RING/FYVE/PHD"/>
</dbReference>
<dbReference type="GO" id="GO:0016567">
    <property type="term" value="P:protein ubiquitination"/>
    <property type="evidence" value="ECO:0007669"/>
    <property type="project" value="TreeGrafter"/>
</dbReference>
<keyword evidence="1" id="KW-0479">Metal-binding</keyword>
<feature type="domain" description="RING-type" evidence="3">
    <location>
        <begin position="26"/>
        <end position="67"/>
    </location>
</feature>
<dbReference type="GO" id="GO:0061630">
    <property type="term" value="F:ubiquitin protein ligase activity"/>
    <property type="evidence" value="ECO:0007669"/>
    <property type="project" value="InterPro"/>
</dbReference>
<dbReference type="InterPro" id="IPR001841">
    <property type="entry name" value="Znf_RING"/>
</dbReference>
<evidence type="ECO:0000313" key="5">
    <source>
        <dbReference type="Proteomes" id="UP000324897"/>
    </source>
</evidence>
<feature type="transmembrane region" description="Helical" evidence="2">
    <location>
        <begin position="218"/>
        <end position="243"/>
    </location>
</feature>
<dbReference type="GO" id="GO:0072344">
    <property type="term" value="P:rescue of stalled ribosome"/>
    <property type="evidence" value="ECO:0007669"/>
    <property type="project" value="InterPro"/>
</dbReference>
<comment type="caution">
    <text evidence="4">The sequence shown here is derived from an EMBL/GenBank/DDBJ whole genome shotgun (WGS) entry which is preliminary data.</text>
</comment>
<sequence length="255" mass="26917">MAQLDDAAIPQAQTSHAVVIDIDDGCAVCTEPLEWVAVGECGHRDVCFGCAARLRFFQDDRRCCICRAQCPDVVVTRARGGGGGASPPCGQPEARFLGFQPLAGAPGPPGRCYYWYHAGIAAFFDDWRPYKMARDHLCVRPTPPPPSSPASTSSGSVVVNLDNAPSQQPAAAAGANVNPGAADDERGLLVATIVLYLGALATLLICSGLAFVGLAEHWYQKVLVVLACALAAAGLTALMISGWRHRCRTRPSRNA</sequence>
<evidence type="ECO:0000256" key="2">
    <source>
        <dbReference type="SAM" id="Phobius"/>
    </source>
</evidence>
<dbReference type="Gene3D" id="3.30.40.10">
    <property type="entry name" value="Zinc/RING finger domain, C3HC4 (zinc finger)"/>
    <property type="match status" value="1"/>
</dbReference>
<gene>
    <name evidence="4" type="ORF">EJB05_49114</name>
</gene>
<keyword evidence="1" id="KW-0862">Zinc</keyword>
<dbReference type="AlphaFoldDB" id="A0A5J9T4N2"/>
<dbReference type="PANTHER" id="PTHR22938">
    <property type="entry name" value="ZINC FINGER PROTEIN 598"/>
    <property type="match status" value="1"/>
</dbReference>
<dbReference type="Proteomes" id="UP000324897">
    <property type="component" value="Unassembled WGS sequence"/>
</dbReference>
<evidence type="ECO:0000313" key="4">
    <source>
        <dbReference type="EMBL" id="TVU05928.1"/>
    </source>
</evidence>
<dbReference type="Pfam" id="PF25447">
    <property type="entry name" value="RING_ZNF598"/>
    <property type="match status" value="1"/>
</dbReference>
<evidence type="ECO:0000256" key="1">
    <source>
        <dbReference type="PROSITE-ProRule" id="PRU00175"/>
    </source>
</evidence>
<keyword evidence="5" id="KW-1185">Reference proteome</keyword>
<name>A0A5J9T4N2_9POAL</name>
<feature type="non-terminal residue" evidence="4">
    <location>
        <position position="1"/>
    </location>
</feature>
<protein>
    <recommendedName>
        <fullName evidence="3">RING-type domain-containing protein</fullName>
    </recommendedName>
</protein>
<dbReference type="EMBL" id="RWGY01000051">
    <property type="protein sequence ID" value="TVU05928.1"/>
    <property type="molecule type" value="Genomic_DNA"/>
</dbReference>
<accession>A0A5J9T4N2</accession>
<dbReference type="Gramene" id="TVU05928">
    <property type="protein sequence ID" value="TVU05928"/>
    <property type="gene ID" value="EJB05_49114"/>
</dbReference>